<keyword evidence="7 13" id="KW-0808">Transferase</keyword>
<dbReference type="PANTHER" id="PTHR42724">
    <property type="entry name" value="TETRAACYLDISACCHARIDE 4'-KINASE"/>
    <property type="match status" value="1"/>
</dbReference>
<evidence type="ECO:0000256" key="13">
    <source>
        <dbReference type="HAMAP-Rule" id="MF_00409"/>
    </source>
</evidence>
<evidence type="ECO:0000313" key="15">
    <source>
        <dbReference type="EMBL" id="TDP38251.1"/>
    </source>
</evidence>
<evidence type="ECO:0000313" key="16">
    <source>
        <dbReference type="Proteomes" id="UP000295531"/>
    </source>
</evidence>
<dbReference type="GO" id="GO:0009245">
    <property type="term" value="P:lipid A biosynthetic process"/>
    <property type="evidence" value="ECO:0007669"/>
    <property type="project" value="UniProtKB-UniRule"/>
</dbReference>
<protein>
    <recommendedName>
        <fullName evidence="4 13">Tetraacyldisaccharide 4'-kinase</fullName>
        <ecNumber evidence="3 13">2.7.1.130</ecNumber>
    </recommendedName>
    <alternativeName>
        <fullName evidence="12 13">Lipid A 4'-kinase</fullName>
    </alternativeName>
</protein>
<dbReference type="EC" id="2.7.1.130" evidence="3 13"/>
<dbReference type="GO" id="GO:0005524">
    <property type="term" value="F:ATP binding"/>
    <property type="evidence" value="ECO:0007669"/>
    <property type="project" value="UniProtKB-UniRule"/>
</dbReference>
<feature type="binding site" evidence="13">
    <location>
        <begin position="58"/>
        <end position="65"/>
    </location>
    <ligand>
        <name>ATP</name>
        <dbReference type="ChEBI" id="CHEBI:30616"/>
    </ligand>
</feature>
<dbReference type="AlphaFoldDB" id="A0A4R6PJK3"/>
<proteinExistence type="inferred from homology"/>
<evidence type="ECO:0000256" key="4">
    <source>
        <dbReference type="ARBA" id="ARBA00016436"/>
    </source>
</evidence>
<evidence type="ECO:0000256" key="3">
    <source>
        <dbReference type="ARBA" id="ARBA00012071"/>
    </source>
</evidence>
<keyword evidence="14" id="KW-1133">Transmembrane helix</keyword>
<dbReference type="GO" id="GO:0009244">
    <property type="term" value="P:lipopolysaccharide core region biosynthetic process"/>
    <property type="evidence" value="ECO:0007669"/>
    <property type="project" value="TreeGrafter"/>
</dbReference>
<evidence type="ECO:0000256" key="8">
    <source>
        <dbReference type="ARBA" id="ARBA00022741"/>
    </source>
</evidence>
<keyword evidence="14" id="KW-0812">Transmembrane</keyword>
<dbReference type="InterPro" id="IPR003758">
    <property type="entry name" value="LpxK"/>
</dbReference>
<evidence type="ECO:0000256" key="11">
    <source>
        <dbReference type="ARBA" id="ARBA00023098"/>
    </source>
</evidence>
<dbReference type="HAMAP" id="MF_00409">
    <property type="entry name" value="LpxK"/>
    <property type="match status" value="1"/>
</dbReference>
<dbReference type="CDD" id="cd01983">
    <property type="entry name" value="SIMIBI"/>
    <property type="match status" value="1"/>
</dbReference>
<evidence type="ECO:0000256" key="14">
    <source>
        <dbReference type="SAM" id="Phobius"/>
    </source>
</evidence>
<evidence type="ECO:0000256" key="9">
    <source>
        <dbReference type="ARBA" id="ARBA00022777"/>
    </source>
</evidence>
<evidence type="ECO:0000256" key="12">
    <source>
        <dbReference type="ARBA" id="ARBA00029757"/>
    </source>
</evidence>
<dbReference type="Pfam" id="PF02606">
    <property type="entry name" value="LpxK"/>
    <property type="match status" value="1"/>
</dbReference>
<sequence length="325" mass="36545">MWLQHRWYDKRLHPLLYLLTPLSLLFWLVTNLRRSLYRFRILKTHKAPVPVIVVGNISVGGTGKTPLTLALVEYLKAQGYHPGIVSRGYGANTSFPHTVSAGDSAQTVGDEPLMIKRKAQCPVVISPDRPAAIKALCNSDASVDVIVSDDGLQHYAMQRDIELILIDAERGVGNGWLLPCGPLREGPWRLKGAEWVISLYAQHPFAQYVCEVEPTGWRRVTDDAEAEPPSEDCYALAGIGNPHRFFHGLRQQGISPLECVEFPDHHQYRAEDLTRFGEKPVLMTEKDAAKCRDFARENWFYQPIAAKLPDALCAKLEQRLRKLAA</sequence>
<keyword evidence="8 13" id="KW-0547">Nucleotide-binding</keyword>
<keyword evidence="10 13" id="KW-0067">ATP-binding</keyword>
<keyword evidence="9 13" id="KW-0418">Kinase</keyword>
<evidence type="ECO:0000256" key="6">
    <source>
        <dbReference type="ARBA" id="ARBA00022556"/>
    </source>
</evidence>
<evidence type="ECO:0000256" key="7">
    <source>
        <dbReference type="ARBA" id="ARBA00022679"/>
    </source>
</evidence>
<dbReference type="UniPathway" id="UPA00359">
    <property type="reaction ID" value="UER00482"/>
</dbReference>
<comment type="similarity">
    <text evidence="13">Belongs to the LpxK family.</text>
</comment>
<comment type="caution">
    <text evidence="15">The sequence shown here is derived from an EMBL/GenBank/DDBJ whole genome shotgun (WGS) entry which is preliminary data.</text>
</comment>
<comment type="catalytic activity">
    <reaction evidence="13">
        <text>a lipid A disaccharide + ATP = a lipid IVA + ADP + H(+)</text>
        <dbReference type="Rhea" id="RHEA:67840"/>
        <dbReference type="ChEBI" id="CHEBI:15378"/>
        <dbReference type="ChEBI" id="CHEBI:30616"/>
        <dbReference type="ChEBI" id="CHEBI:176343"/>
        <dbReference type="ChEBI" id="CHEBI:176425"/>
        <dbReference type="ChEBI" id="CHEBI:456216"/>
        <dbReference type="EC" id="2.7.1.130"/>
    </reaction>
</comment>
<keyword evidence="5 13" id="KW-0444">Lipid biosynthesis</keyword>
<comment type="function">
    <text evidence="1 13">Transfers the gamma-phosphate of ATP to the 4'-position of a tetraacyldisaccharide 1-phosphate intermediate (termed DS-1-P) to form tetraacyldisaccharide 1,4'-bis-phosphate (lipid IVA).</text>
</comment>
<dbReference type="PANTHER" id="PTHR42724:SF1">
    <property type="entry name" value="TETRAACYLDISACCHARIDE 4'-KINASE, MITOCHONDRIAL-RELATED"/>
    <property type="match status" value="1"/>
</dbReference>
<keyword evidence="14" id="KW-0472">Membrane</keyword>
<dbReference type="SUPFAM" id="SSF52540">
    <property type="entry name" value="P-loop containing nucleoside triphosphate hydrolases"/>
    <property type="match status" value="1"/>
</dbReference>
<dbReference type="EMBL" id="SNXI01000005">
    <property type="protein sequence ID" value="TDP38251.1"/>
    <property type="molecule type" value="Genomic_DNA"/>
</dbReference>
<feature type="transmembrane region" description="Helical" evidence="14">
    <location>
        <begin position="12"/>
        <end position="30"/>
    </location>
</feature>
<dbReference type="RefSeq" id="WP_133539296.1">
    <property type="nucleotide sequence ID" value="NZ_SNXI01000005.1"/>
</dbReference>
<keyword evidence="11 13" id="KW-0443">Lipid metabolism</keyword>
<organism evidence="15 16">
    <name type="scientific">Idiomarina aquatica</name>
    <dbReference type="NCBI Taxonomy" id="1327752"/>
    <lineage>
        <taxon>Bacteria</taxon>
        <taxon>Pseudomonadati</taxon>
        <taxon>Pseudomonadota</taxon>
        <taxon>Gammaproteobacteria</taxon>
        <taxon>Alteromonadales</taxon>
        <taxon>Idiomarinaceae</taxon>
        <taxon>Idiomarina</taxon>
    </lineage>
</organism>
<dbReference type="NCBIfam" id="TIGR00682">
    <property type="entry name" value="lpxK"/>
    <property type="match status" value="1"/>
</dbReference>
<keyword evidence="6 13" id="KW-0441">Lipid A biosynthesis</keyword>
<evidence type="ECO:0000256" key="5">
    <source>
        <dbReference type="ARBA" id="ARBA00022516"/>
    </source>
</evidence>
<reference evidence="15 16" key="1">
    <citation type="submission" date="2019-03" db="EMBL/GenBank/DDBJ databases">
        <title>Freshwater and sediment microbial communities from various areas in North America, analyzing microbe dynamics in response to fracking.</title>
        <authorList>
            <person name="Lamendella R."/>
        </authorList>
    </citation>
    <scope>NUCLEOTIDE SEQUENCE [LARGE SCALE GENOMIC DNA]</scope>
    <source>
        <strain evidence="15 16">18_TX</strain>
    </source>
</reference>
<dbReference type="GO" id="GO:0009029">
    <property type="term" value="F:lipid-A 4'-kinase activity"/>
    <property type="evidence" value="ECO:0007669"/>
    <property type="project" value="UniProtKB-UniRule"/>
</dbReference>
<gene>
    <name evidence="13" type="primary">lpxK</name>
    <name evidence="15" type="ORF">DEU29_105103</name>
</gene>
<accession>A0A4R6PJK3</accession>
<keyword evidence="16" id="KW-1185">Reference proteome</keyword>
<evidence type="ECO:0000256" key="10">
    <source>
        <dbReference type="ARBA" id="ARBA00022840"/>
    </source>
</evidence>
<dbReference type="Proteomes" id="UP000295531">
    <property type="component" value="Unassembled WGS sequence"/>
</dbReference>
<evidence type="ECO:0000256" key="2">
    <source>
        <dbReference type="ARBA" id="ARBA00004870"/>
    </source>
</evidence>
<name>A0A4R6PJK3_9GAMM</name>
<comment type="pathway">
    <text evidence="2 13">Glycolipid biosynthesis; lipid IV(A) biosynthesis; lipid IV(A) from (3R)-3-hydroxytetradecanoyl-[acyl-carrier-protein] and UDP-N-acetyl-alpha-D-glucosamine: step 6/6.</text>
</comment>
<evidence type="ECO:0000256" key="1">
    <source>
        <dbReference type="ARBA" id="ARBA00002274"/>
    </source>
</evidence>
<dbReference type="GO" id="GO:0005886">
    <property type="term" value="C:plasma membrane"/>
    <property type="evidence" value="ECO:0007669"/>
    <property type="project" value="TreeGrafter"/>
</dbReference>
<dbReference type="OrthoDB" id="9766423at2"/>
<dbReference type="InterPro" id="IPR027417">
    <property type="entry name" value="P-loop_NTPase"/>
</dbReference>